<dbReference type="GO" id="GO:0005886">
    <property type="term" value="C:plasma membrane"/>
    <property type="evidence" value="ECO:0007669"/>
    <property type="project" value="TreeGrafter"/>
</dbReference>
<dbReference type="InterPro" id="IPR052894">
    <property type="entry name" value="AsmA-related"/>
</dbReference>
<evidence type="ECO:0000313" key="3">
    <source>
        <dbReference type="Proteomes" id="UP000184543"/>
    </source>
</evidence>
<evidence type="ECO:0000256" key="1">
    <source>
        <dbReference type="SAM" id="MobiDB-lite"/>
    </source>
</evidence>
<sequence length="916" mass="99690">MKKKLFKILGIVALLIVGVLVAAPFFLEAKIGELIKANVNNNLNATLDFAEADLSLIASFPNAEVSLKKLSLVNKAPFEGDTLFASDELSLKMGIGELFKGAGEPIGVKSLIVDRALVHITVDKDGNASFDIAKEGDPSEETAPDEGAAEGFSFDMESYEITNTDIIYDDRSTGMRLEINDMQHRGNGDLSLSKSELQTQTDALVSFEMDSTNYLNKNKIKLDALIGIDLNENKYSFLKNEAYINQLPLVFDGFVKINENDQEVDISFKTPSSDFKNFLAVIPEAYSKDIENVQTTGNFTLEGQFKGVVDEAHIPKFNIKINSENASFKYPDLPKSVKNVFIDTEINNNTGIVEDTYVDIEKLSFMIDEDKFNMNAKITELLGNTKVNAHIDGTMNLANIEKAYPVPADLDLKGLLSADITTAFDMASVEKERYENTDTKGTLSLTDFEYSSEELANPVKLETANLTFNPKTVSLNELKGTTGKTDFNATGTIDNLLGFMFNDEVVAGNFDLKSNYFDLGDFMVEETASATDVSGNGEGGSPSTSEEKIKIPSFLDANITAAAHTVIYDNLTLKDVRGNLRIKDQKAVLGNMTSSIFDGKMAFNGEVSTKEETPTFAMKLDMDQLEIGETFQALDLFKSIAPIAQVLKGELDSDIELSGNLTDDLVPDLLTLSGNILANVMTREINSEEAPLLSALDGKLDFIDLKKLNLDDLKTKLSFENGLVTVKPFTVNYNDIAINVDGSHTFDKKLNYKATMQVPAKYLGSEVNKLLAEIDDDSLDELTVPVVANIGGDYTSPSVTTDLTTGVKSLTSQLVEIQKQKLIDKGKDKAKDLIGDVLNQNKKTGDSTSTNSTKEGVKEVLGGLLGSSKTDAAESPSDSTAEGKEEGDDVKEKAKSIIGGLLGSKKKASDEKDTDN</sequence>
<keyword evidence="3" id="KW-1185">Reference proteome</keyword>
<evidence type="ECO:0000313" key="2">
    <source>
        <dbReference type="EMBL" id="SHJ73482.1"/>
    </source>
</evidence>
<dbReference type="OrthoDB" id="596403at2"/>
<dbReference type="EMBL" id="FQYU01000008">
    <property type="protein sequence ID" value="SHJ73482.1"/>
    <property type="molecule type" value="Genomic_DNA"/>
</dbReference>
<gene>
    <name evidence="2" type="ORF">SAMN04488513_10813</name>
</gene>
<dbReference type="PANTHER" id="PTHR30441:SF8">
    <property type="entry name" value="DUF748 DOMAIN-CONTAINING PROTEIN"/>
    <property type="match status" value="1"/>
</dbReference>
<organism evidence="2 3">
    <name type="scientific">Pseudozobellia thermophila</name>
    <dbReference type="NCBI Taxonomy" id="192903"/>
    <lineage>
        <taxon>Bacteria</taxon>
        <taxon>Pseudomonadati</taxon>
        <taxon>Bacteroidota</taxon>
        <taxon>Flavobacteriia</taxon>
        <taxon>Flavobacteriales</taxon>
        <taxon>Flavobacteriaceae</taxon>
        <taxon>Pseudozobellia</taxon>
    </lineage>
</organism>
<accession>A0A1M6LQY0</accession>
<dbReference type="Proteomes" id="UP000184543">
    <property type="component" value="Unassembled WGS sequence"/>
</dbReference>
<protein>
    <submittedName>
        <fullName evidence="2">AsmA-like C-terminal region</fullName>
    </submittedName>
</protein>
<dbReference type="AlphaFoldDB" id="A0A1M6LQY0"/>
<dbReference type="RefSeq" id="WP_072994950.1">
    <property type="nucleotide sequence ID" value="NZ_FQYU01000008.1"/>
</dbReference>
<dbReference type="PANTHER" id="PTHR30441">
    <property type="entry name" value="DUF748 DOMAIN-CONTAINING PROTEIN"/>
    <property type="match status" value="1"/>
</dbReference>
<dbReference type="STRING" id="192903.SAMN04488513_10813"/>
<name>A0A1M6LQY0_9FLAO</name>
<proteinExistence type="predicted"/>
<feature type="region of interest" description="Disordered" evidence="1">
    <location>
        <begin position="864"/>
        <end position="916"/>
    </location>
</feature>
<reference evidence="3" key="1">
    <citation type="submission" date="2016-11" db="EMBL/GenBank/DDBJ databases">
        <authorList>
            <person name="Varghese N."/>
            <person name="Submissions S."/>
        </authorList>
    </citation>
    <scope>NUCLEOTIDE SEQUENCE [LARGE SCALE GENOMIC DNA]</scope>
    <source>
        <strain evidence="3">DSM 19858</strain>
    </source>
</reference>
<dbReference type="GO" id="GO:0090313">
    <property type="term" value="P:regulation of protein targeting to membrane"/>
    <property type="evidence" value="ECO:0007669"/>
    <property type="project" value="TreeGrafter"/>
</dbReference>
<feature type="compositionally biased region" description="Basic and acidic residues" evidence="1">
    <location>
        <begin position="907"/>
        <end position="916"/>
    </location>
</feature>